<dbReference type="Gene3D" id="2.60.40.230">
    <property type="entry name" value="Neocarzinostatin-like"/>
    <property type="match status" value="1"/>
</dbReference>
<dbReference type="SUPFAM" id="SSF49319">
    <property type="entry name" value="Actinoxanthin-like"/>
    <property type="match status" value="1"/>
</dbReference>
<dbReference type="PRINTS" id="PR01885">
    <property type="entry name" value="MACROMOMYCIN"/>
</dbReference>
<evidence type="ECO:0000256" key="4">
    <source>
        <dbReference type="ARBA" id="ARBA00023125"/>
    </source>
</evidence>
<keyword evidence="4" id="KW-0238">DNA-binding</keyword>
<comment type="similarity">
    <text evidence="1">Belongs to the neocarzinostatin family.</text>
</comment>
<keyword evidence="5" id="KW-1015">Disulfide bond</keyword>
<name>A0A1C6UU60_9ACTN</name>
<reference evidence="8" key="1">
    <citation type="submission" date="2016-06" db="EMBL/GenBank/DDBJ databases">
        <authorList>
            <person name="Varghese N."/>
            <person name="Submissions Spin"/>
        </authorList>
    </citation>
    <scope>NUCLEOTIDE SEQUENCE [LARGE SCALE GENOMIC DNA]</scope>
    <source>
        <strain evidence="8">DSM 44814</strain>
    </source>
</reference>
<protein>
    <submittedName>
        <fullName evidence="7">Neocarzinostatin family protein</fullName>
    </submittedName>
</protein>
<dbReference type="AlphaFoldDB" id="A0A1C6UU60"/>
<feature type="chain" id="PRO_5008748072" evidence="6">
    <location>
        <begin position="32"/>
        <end position="152"/>
    </location>
</feature>
<evidence type="ECO:0000313" key="7">
    <source>
        <dbReference type="EMBL" id="SCL57577.1"/>
    </source>
</evidence>
<dbReference type="GO" id="GO:0042742">
    <property type="term" value="P:defense response to bacterium"/>
    <property type="evidence" value="ECO:0007669"/>
    <property type="project" value="UniProtKB-KW"/>
</dbReference>
<evidence type="ECO:0000256" key="5">
    <source>
        <dbReference type="ARBA" id="ARBA00023157"/>
    </source>
</evidence>
<evidence type="ECO:0000313" key="8">
    <source>
        <dbReference type="Proteomes" id="UP000199696"/>
    </source>
</evidence>
<keyword evidence="8" id="KW-1185">Reference proteome</keyword>
<sequence>MSVRNWKRAMPALGIAAVATLGLTAAASAPAAAGPKKPVAAEPTVSVTPSTGLADGQVVTVRASGLRPSSVFHIGECAIVGEELPCNGAETIHVESTANGTLSASLVVRRVYQGTLGPEATPWGTVDCGKVPCGIGMFNDLGEGAGAGISFR</sequence>
<dbReference type="InterPro" id="IPR027273">
    <property type="entry name" value="Neocarzinostatin-like"/>
</dbReference>
<keyword evidence="2" id="KW-0929">Antimicrobial</keyword>
<dbReference type="RefSeq" id="WP_167363509.1">
    <property type="nucleotide sequence ID" value="NZ_FMHY01000002.1"/>
</dbReference>
<dbReference type="GO" id="GO:0003677">
    <property type="term" value="F:DNA binding"/>
    <property type="evidence" value="ECO:0007669"/>
    <property type="project" value="UniProtKB-KW"/>
</dbReference>
<dbReference type="Proteomes" id="UP000199696">
    <property type="component" value="Unassembled WGS sequence"/>
</dbReference>
<keyword evidence="3" id="KW-0044">Antibiotic</keyword>
<dbReference type="EMBL" id="FMHY01000002">
    <property type="protein sequence ID" value="SCL57577.1"/>
    <property type="molecule type" value="Genomic_DNA"/>
</dbReference>
<evidence type="ECO:0000256" key="6">
    <source>
        <dbReference type="SAM" id="SignalP"/>
    </source>
</evidence>
<organism evidence="7 8">
    <name type="scientific">Micromonospora eburnea</name>
    <dbReference type="NCBI Taxonomy" id="227316"/>
    <lineage>
        <taxon>Bacteria</taxon>
        <taxon>Bacillati</taxon>
        <taxon>Actinomycetota</taxon>
        <taxon>Actinomycetes</taxon>
        <taxon>Micromonosporales</taxon>
        <taxon>Micromonosporaceae</taxon>
        <taxon>Micromonospora</taxon>
    </lineage>
</organism>
<dbReference type="InterPro" id="IPR002186">
    <property type="entry name" value="Neocarzinostatin_fam"/>
</dbReference>
<proteinExistence type="inferred from homology"/>
<dbReference type="Pfam" id="PF00960">
    <property type="entry name" value="Neocarzinostat"/>
    <property type="match status" value="1"/>
</dbReference>
<accession>A0A1C6UU60</accession>
<evidence type="ECO:0000256" key="2">
    <source>
        <dbReference type="ARBA" id="ARBA00022529"/>
    </source>
</evidence>
<dbReference type="NCBIfam" id="NF040680">
    <property type="entry name" value="chromo_anti"/>
    <property type="match status" value="1"/>
</dbReference>
<dbReference type="STRING" id="227316.GA0070604_3649"/>
<gene>
    <name evidence="7" type="ORF">GA0070604_3649</name>
</gene>
<keyword evidence="6" id="KW-0732">Signal</keyword>
<evidence type="ECO:0000256" key="3">
    <source>
        <dbReference type="ARBA" id="ARBA00023022"/>
    </source>
</evidence>
<feature type="signal peptide" evidence="6">
    <location>
        <begin position="1"/>
        <end position="31"/>
    </location>
</feature>
<evidence type="ECO:0000256" key="1">
    <source>
        <dbReference type="ARBA" id="ARBA00010648"/>
    </source>
</evidence>